<sequence length="36" mass="4214">LIFFHSMLSSKELRRVETLSLCANDVCIMLFISPLW</sequence>
<protein>
    <submittedName>
        <fullName evidence="1">Ovule protein</fullName>
    </submittedName>
</protein>
<evidence type="ECO:0000313" key="1">
    <source>
        <dbReference type="WBParaSite" id="BTMF_0000572901-mRNA-1"/>
    </source>
</evidence>
<organism evidence="1">
    <name type="scientific">Brugia timori</name>
    <dbReference type="NCBI Taxonomy" id="42155"/>
    <lineage>
        <taxon>Eukaryota</taxon>
        <taxon>Metazoa</taxon>
        <taxon>Ecdysozoa</taxon>
        <taxon>Nematoda</taxon>
        <taxon>Chromadorea</taxon>
        <taxon>Rhabditida</taxon>
        <taxon>Spirurina</taxon>
        <taxon>Spiruromorpha</taxon>
        <taxon>Filarioidea</taxon>
        <taxon>Onchocercidae</taxon>
        <taxon>Brugia</taxon>
    </lineage>
</organism>
<proteinExistence type="predicted"/>
<dbReference type="WBParaSite" id="BTMF_0000572901-mRNA-1">
    <property type="protein sequence ID" value="BTMF_0000572901-mRNA-1"/>
    <property type="gene ID" value="BTMF_0000572901"/>
</dbReference>
<name>A0A0R3QH69_9BILA</name>
<reference evidence="1" key="1">
    <citation type="submission" date="2017-02" db="UniProtKB">
        <authorList>
            <consortium name="WormBaseParasite"/>
        </authorList>
    </citation>
    <scope>IDENTIFICATION</scope>
</reference>
<accession>A0A0R3QH69</accession>
<dbReference type="AlphaFoldDB" id="A0A0R3QH69"/>